<protein>
    <submittedName>
        <fullName evidence="1">Uncharacterized protein</fullName>
    </submittedName>
</protein>
<accession>A0AAV5LY97</accession>
<evidence type="ECO:0000313" key="2">
    <source>
        <dbReference type="Proteomes" id="UP001054252"/>
    </source>
</evidence>
<reference evidence="1 2" key="1">
    <citation type="journal article" date="2021" name="Commun. Biol.">
        <title>The genome of Shorea leprosula (Dipterocarpaceae) highlights the ecological relevance of drought in aseasonal tropical rainforests.</title>
        <authorList>
            <person name="Ng K.K.S."/>
            <person name="Kobayashi M.J."/>
            <person name="Fawcett J.A."/>
            <person name="Hatakeyama M."/>
            <person name="Paape T."/>
            <person name="Ng C.H."/>
            <person name="Ang C.C."/>
            <person name="Tnah L.H."/>
            <person name="Lee C.T."/>
            <person name="Nishiyama T."/>
            <person name="Sese J."/>
            <person name="O'Brien M.J."/>
            <person name="Copetti D."/>
            <person name="Mohd Noor M.I."/>
            <person name="Ong R.C."/>
            <person name="Putra M."/>
            <person name="Sireger I.Z."/>
            <person name="Indrioko S."/>
            <person name="Kosugi Y."/>
            <person name="Izuno A."/>
            <person name="Isagi Y."/>
            <person name="Lee S.L."/>
            <person name="Shimizu K.K."/>
        </authorList>
    </citation>
    <scope>NUCLEOTIDE SEQUENCE [LARGE SCALE GENOMIC DNA]</scope>
    <source>
        <strain evidence="1">214</strain>
    </source>
</reference>
<comment type="caution">
    <text evidence="1">The sequence shown here is derived from an EMBL/GenBank/DDBJ whole genome shotgun (WGS) entry which is preliminary data.</text>
</comment>
<dbReference type="EMBL" id="BPVZ01000150">
    <property type="protein sequence ID" value="GKV41452.1"/>
    <property type="molecule type" value="Genomic_DNA"/>
</dbReference>
<proteinExistence type="predicted"/>
<evidence type="ECO:0000313" key="1">
    <source>
        <dbReference type="EMBL" id="GKV41452.1"/>
    </source>
</evidence>
<sequence length="33" mass="3462">MLSLLRPPVVLCSEALGFRVLLLEPPSSPAGQA</sequence>
<keyword evidence="2" id="KW-1185">Reference proteome</keyword>
<organism evidence="1 2">
    <name type="scientific">Rubroshorea leprosula</name>
    <dbReference type="NCBI Taxonomy" id="152421"/>
    <lineage>
        <taxon>Eukaryota</taxon>
        <taxon>Viridiplantae</taxon>
        <taxon>Streptophyta</taxon>
        <taxon>Embryophyta</taxon>
        <taxon>Tracheophyta</taxon>
        <taxon>Spermatophyta</taxon>
        <taxon>Magnoliopsida</taxon>
        <taxon>eudicotyledons</taxon>
        <taxon>Gunneridae</taxon>
        <taxon>Pentapetalae</taxon>
        <taxon>rosids</taxon>
        <taxon>malvids</taxon>
        <taxon>Malvales</taxon>
        <taxon>Dipterocarpaceae</taxon>
        <taxon>Rubroshorea</taxon>
    </lineage>
</organism>
<name>A0AAV5LY97_9ROSI</name>
<dbReference type="Proteomes" id="UP001054252">
    <property type="component" value="Unassembled WGS sequence"/>
</dbReference>
<gene>
    <name evidence="1" type="ORF">SLEP1_g48984</name>
</gene>
<dbReference type="AlphaFoldDB" id="A0AAV5LY97"/>